<accession>A0A6A4VIB3</accession>
<evidence type="ECO:0000256" key="1">
    <source>
        <dbReference type="ARBA" id="ARBA00023157"/>
    </source>
</evidence>
<dbReference type="SUPFAM" id="SSF48726">
    <property type="entry name" value="Immunoglobulin"/>
    <property type="match status" value="1"/>
</dbReference>
<keyword evidence="1" id="KW-1015">Disulfide bond</keyword>
<dbReference type="EMBL" id="VIIS01001983">
    <property type="protein sequence ID" value="KAF0290078.1"/>
    <property type="molecule type" value="Genomic_DNA"/>
</dbReference>
<comment type="caution">
    <text evidence="3">The sequence shown here is derived from an EMBL/GenBank/DDBJ whole genome shotgun (WGS) entry which is preliminary data.</text>
</comment>
<dbReference type="InterPro" id="IPR013162">
    <property type="entry name" value="CD80_C2-set"/>
</dbReference>
<proteinExistence type="predicted"/>
<dbReference type="PANTHER" id="PTHR21261:SF15">
    <property type="entry name" value="BEATEN PATH IIIA, ISOFORM D-RELATED"/>
    <property type="match status" value="1"/>
</dbReference>
<evidence type="ECO:0000259" key="2">
    <source>
        <dbReference type="Pfam" id="PF08205"/>
    </source>
</evidence>
<protein>
    <recommendedName>
        <fullName evidence="2">CD80-like immunoglobulin C2-set domain-containing protein</fullName>
    </recommendedName>
</protein>
<reference evidence="3 4" key="1">
    <citation type="submission" date="2019-07" db="EMBL/GenBank/DDBJ databases">
        <title>Draft genome assembly of a fouling barnacle, Amphibalanus amphitrite (Darwin, 1854): The first reference genome for Thecostraca.</title>
        <authorList>
            <person name="Kim W."/>
        </authorList>
    </citation>
    <scope>NUCLEOTIDE SEQUENCE [LARGE SCALE GENOMIC DNA]</scope>
    <source>
        <strain evidence="3">SNU_AA5</strain>
        <tissue evidence="3">Soma without cirri and trophi</tissue>
    </source>
</reference>
<evidence type="ECO:0000313" key="4">
    <source>
        <dbReference type="Proteomes" id="UP000440578"/>
    </source>
</evidence>
<dbReference type="PANTHER" id="PTHR21261">
    <property type="entry name" value="BEAT PROTEIN"/>
    <property type="match status" value="1"/>
</dbReference>
<dbReference type="InterPro" id="IPR013783">
    <property type="entry name" value="Ig-like_fold"/>
</dbReference>
<dbReference type="Proteomes" id="UP000440578">
    <property type="component" value="Unassembled WGS sequence"/>
</dbReference>
<evidence type="ECO:0000313" key="3">
    <source>
        <dbReference type="EMBL" id="KAF0290078.1"/>
    </source>
</evidence>
<dbReference type="Gene3D" id="2.60.40.10">
    <property type="entry name" value="Immunoglobulins"/>
    <property type="match status" value="1"/>
</dbReference>
<dbReference type="AlphaFoldDB" id="A0A6A4VIB3"/>
<keyword evidence="4" id="KW-1185">Reference proteome</keyword>
<dbReference type="Pfam" id="PF08205">
    <property type="entry name" value="C2-set_2"/>
    <property type="match status" value="1"/>
</dbReference>
<dbReference type="OrthoDB" id="6415662at2759"/>
<feature type="domain" description="CD80-like immunoglobulin C2-set" evidence="2">
    <location>
        <begin position="80"/>
        <end position="139"/>
    </location>
</feature>
<gene>
    <name evidence="3" type="ORF">FJT64_011701</name>
</gene>
<dbReference type="InterPro" id="IPR036179">
    <property type="entry name" value="Ig-like_dom_sf"/>
</dbReference>
<organism evidence="3 4">
    <name type="scientific">Amphibalanus amphitrite</name>
    <name type="common">Striped barnacle</name>
    <name type="synonym">Balanus amphitrite</name>
    <dbReference type="NCBI Taxonomy" id="1232801"/>
    <lineage>
        <taxon>Eukaryota</taxon>
        <taxon>Metazoa</taxon>
        <taxon>Ecdysozoa</taxon>
        <taxon>Arthropoda</taxon>
        <taxon>Crustacea</taxon>
        <taxon>Multicrustacea</taxon>
        <taxon>Cirripedia</taxon>
        <taxon>Thoracica</taxon>
        <taxon>Thoracicalcarea</taxon>
        <taxon>Balanomorpha</taxon>
        <taxon>Balanoidea</taxon>
        <taxon>Balanidae</taxon>
        <taxon>Amphibalaninae</taxon>
        <taxon>Amphibalanus</taxon>
    </lineage>
</organism>
<sequence>MIKTHFPSHVVMGKSMNMTCDYDPEGERVYQVKWYKDDNEFYTYIPGSSAKTYDTTGMNIDNIDRGPNITGLFLDSMDEGDRIWVNCTSYRSRPAAQLTWYINGARSDNASLRWYPEQVDPSGLRNVTLGLDFRLRGSHFGSTGLVMLKCTAEIETVFYQSANVRIVSRTMAMRSPFGKGSALALRGSSASLLLLLLLLGLRCLSGG</sequence>
<name>A0A6A4VIB3_AMPAM</name>